<dbReference type="SUPFAM" id="SSF56672">
    <property type="entry name" value="DNA/RNA polymerases"/>
    <property type="match status" value="1"/>
</dbReference>
<dbReference type="Gene3D" id="3.10.10.10">
    <property type="entry name" value="HIV Type 1 Reverse Transcriptase, subunit A, domain 1"/>
    <property type="match status" value="1"/>
</dbReference>
<dbReference type="PANTHER" id="PTHR33067">
    <property type="entry name" value="RNA-DIRECTED DNA POLYMERASE-RELATED"/>
    <property type="match status" value="1"/>
</dbReference>
<sequence length="580" mass="66230">MHGSPFSFILSRFSPSLVFNIWKAFGGNTRDLGSFGEETDKTTNLHQHLLRISTQKLETASQITRDAVTTHLKTVSECTTQPFPIYTHLKTASLRNEDPLHHIWLNLSIVDNIQADEATRDTSRLRFFHFSLKGKVAEWLDRIPLTQIMTWDELNNPSEQVCLSGGDIYNDPSLLRFYQNNDTSPRGNNKRKEKGEDGPEWIIRSKFKDELANFMLEKKSHAKGIGAEPSIIQEPAPQTSILYQPSKSSNLSFLSRLKKQKKDDEDERLLSIFKQIHINLPFLEAMIHMPKGSKVLKDLLSHKEKLEKAAPSVKLSEECSAIIQRSLPQKEGDIGSFTLPCLIKPLAVKNALANLGASINIMPHSLFRRLGVSKLKPTKMSIQLADRSIKYPIDFIVLEMDEDELVLIILRRPFLATARAVIDVHEGKLSFRVGIDHDGEWTEEEEEGDDPNKVFAFSFYPKTEPVDPLEWKALDNRLKPSSVEPPKLELKELPEHLEYAFLQENNQLPVVVPKKGGMTVVKNEKDELISQRTVTRWRVCIDYRNLNNATRKDHFLLPFISQWTVIRCSNDWLGMNTTTS</sequence>
<dbReference type="GO" id="GO:0003887">
    <property type="term" value="F:DNA-directed DNA polymerase activity"/>
    <property type="evidence" value="ECO:0007669"/>
    <property type="project" value="UniProtKB-KW"/>
</dbReference>
<dbReference type="EMBL" id="BQNB010008684">
    <property type="protein sequence ID" value="GJS52846.1"/>
    <property type="molecule type" value="Genomic_DNA"/>
</dbReference>
<keyword evidence="2" id="KW-0548">Nucleotidyltransferase</keyword>
<reference evidence="2" key="2">
    <citation type="submission" date="2022-01" db="EMBL/GenBank/DDBJ databases">
        <authorList>
            <person name="Yamashiro T."/>
            <person name="Shiraishi A."/>
            <person name="Satake H."/>
            <person name="Nakayama K."/>
        </authorList>
    </citation>
    <scope>NUCLEOTIDE SEQUENCE</scope>
</reference>
<proteinExistence type="predicted"/>
<comment type="caution">
    <text evidence="2">The sequence shown here is derived from an EMBL/GenBank/DDBJ whole genome shotgun (WGS) entry which is preliminary data.</text>
</comment>
<dbReference type="Gene3D" id="2.40.70.10">
    <property type="entry name" value="Acid Proteases"/>
    <property type="match status" value="1"/>
</dbReference>
<gene>
    <name evidence="2" type="ORF">Tco_0626208</name>
</gene>
<dbReference type="InterPro" id="IPR021109">
    <property type="entry name" value="Peptidase_aspartic_dom_sf"/>
</dbReference>
<evidence type="ECO:0000313" key="3">
    <source>
        <dbReference type="Proteomes" id="UP001151760"/>
    </source>
</evidence>
<feature type="region of interest" description="Disordered" evidence="1">
    <location>
        <begin position="178"/>
        <end position="198"/>
    </location>
</feature>
<name>A0ABQ4WJQ6_9ASTR</name>
<accession>A0ABQ4WJQ6</accession>
<keyword evidence="2" id="KW-0239">DNA-directed DNA polymerase</keyword>
<protein>
    <submittedName>
        <fullName evidence="2">DNA-directed DNA polymerase</fullName>
    </submittedName>
</protein>
<evidence type="ECO:0000313" key="2">
    <source>
        <dbReference type="EMBL" id="GJS52846.1"/>
    </source>
</evidence>
<dbReference type="PANTHER" id="PTHR33067:SF35">
    <property type="entry name" value="ASPARTIC PEPTIDASE DDI1-TYPE DOMAIN-CONTAINING PROTEIN"/>
    <property type="match status" value="1"/>
</dbReference>
<feature type="compositionally biased region" description="Polar residues" evidence="1">
    <location>
        <begin position="178"/>
        <end position="187"/>
    </location>
</feature>
<keyword evidence="3" id="KW-1185">Reference proteome</keyword>
<organism evidence="2 3">
    <name type="scientific">Tanacetum coccineum</name>
    <dbReference type="NCBI Taxonomy" id="301880"/>
    <lineage>
        <taxon>Eukaryota</taxon>
        <taxon>Viridiplantae</taxon>
        <taxon>Streptophyta</taxon>
        <taxon>Embryophyta</taxon>
        <taxon>Tracheophyta</taxon>
        <taxon>Spermatophyta</taxon>
        <taxon>Magnoliopsida</taxon>
        <taxon>eudicotyledons</taxon>
        <taxon>Gunneridae</taxon>
        <taxon>Pentapetalae</taxon>
        <taxon>asterids</taxon>
        <taxon>campanulids</taxon>
        <taxon>Asterales</taxon>
        <taxon>Asteraceae</taxon>
        <taxon>Asteroideae</taxon>
        <taxon>Anthemideae</taxon>
        <taxon>Anthemidinae</taxon>
        <taxon>Tanacetum</taxon>
    </lineage>
</organism>
<dbReference type="CDD" id="cd00303">
    <property type="entry name" value="retropepsin_like"/>
    <property type="match status" value="1"/>
</dbReference>
<dbReference type="Proteomes" id="UP001151760">
    <property type="component" value="Unassembled WGS sequence"/>
</dbReference>
<keyword evidence="2" id="KW-0808">Transferase</keyword>
<dbReference type="InterPro" id="IPR043502">
    <property type="entry name" value="DNA/RNA_pol_sf"/>
</dbReference>
<reference evidence="2" key="1">
    <citation type="journal article" date="2022" name="Int. J. Mol. Sci.">
        <title>Draft Genome of Tanacetum Coccineum: Genomic Comparison of Closely Related Tanacetum-Family Plants.</title>
        <authorList>
            <person name="Yamashiro T."/>
            <person name="Shiraishi A."/>
            <person name="Nakayama K."/>
            <person name="Satake H."/>
        </authorList>
    </citation>
    <scope>NUCLEOTIDE SEQUENCE</scope>
</reference>
<evidence type="ECO:0000256" key="1">
    <source>
        <dbReference type="SAM" id="MobiDB-lite"/>
    </source>
</evidence>